<dbReference type="WBParaSite" id="jg11863">
    <property type="protein sequence ID" value="jg11863"/>
    <property type="gene ID" value="jg11863"/>
</dbReference>
<evidence type="ECO:0000313" key="2">
    <source>
        <dbReference type="WBParaSite" id="jg11863"/>
    </source>
</evidence>
<keyword evidence="1" id="KW-1185">Reference proteome</keyword>
<organism evidence="1 2">
    <name type="scientific">Ditylenchus dipsaci</name>
    <dbReference type="NCBI Taxonomy" id="166011"/>
    <lineage>
        <taxon>Eukaryota</taxon>
        <taxon>Metazoa</taxon>
        <taxon>Ecdysozoa</taxon>
        <taxon>Nematoda</taxon>
        <taxon>Chromadorea</taxon>
        <taxon>Rhabditida</taxon>
        <taxon>Tylenchina</taxon>
        <taxon>Tylenchomorpha</taxon>
        <taxon>Sphaerularioidea</taxon>
        <taxon>Anguinidae</taxon>
        <taxon>Anguininae</taxon>
        <taxon>Ditylenchus</taxon>
    </lineage>
</organism>
<sequence length="107" mass="12280">MEYSKEQVRAVMISYLKEASTSSLQLADCRDFVCNHLMKGMRSQQTQSPSGHWLSERKSNTGRFMTKDLNVNLVSEESLQIHGVKGEEALQFRIVDKKTSTDKMMDF</sequence>
<dbReference type="Proteomes" id="UP000887574">
    <property type="component" value="Unplaced"/>
</dbReference>
<reference evidence="2" key="1">
    <citation type="submission" date="2022-11" db="UniProtKB">
        <authorList>
            <consortium name="WormBaseParasite"/>
        </authorList>
    </citation>
    <scope>IDENTIFICATION</scope>
</reference>
<proteinExistence type="predicted"/>
<name>A0A915CRH1_9BILA</name>
<evidence type="ECO:0000313" key="1">
    <source>
        <dbReference type="Proteomes" id="UP000887574"/>
    </source>
</evidence>
<protein>
    <submittedName>
        <fullName evidence="2">Uncharacterized protein</fullName>
    </submittedName>
</protein>
<accession>A0A915CRH1</accession>
<dbReference type="AlphaFoldDB" id="A0A915CRH1"/>